<dbReference type="OrthoDB" id="1523552at2"/>
<dbReference type="InterPro" id="IPR010865">
    <property type="entry name" value="DUF1499"/>
</dbReference>
<name>A0A2S5KLC3_9PROT</name>
<reference evidence="2 3" key="1">
    <citation type="submission" date="2018-02" db="EMBL/GenBank/DDBJ databases">
        <title>novel marine gammaproteobacteria from coastal saline agro ecosystem.</title>
        <authorList>
            <person name="Krishnan R."/>
            <person name="Ramesh Kumar N."/>
        </authorList>
    </citation>
    <scope>NUCLEOTIDE SEQUENCE [LARGE SCALE GENOMIC DNA]</scope>
    <source>
        <strain evidence="2 3">228</strain>
    </source>
</reference>
<evidence type="ECO:0008006" key="4">
    <source>
        <dbReference type="Google" id="ProtNLM"/>
    </source>
</evidence>
<keyword evidence="1" id="KW-0472">Membrane</keyword>
<protein>
    <recommendedName>
        <fullName evidence="4">DUF1499 domain-containing protein</fullName>
    </recommendedName>
</protein>
<gene>
    <name evidence="2" type="ORF">C4K68_19765</name>
</gene>
<comment type="caution">
    <text evidence="2">The sequence shown here is derived from an EMBL/GenBank/DDBJ whole genome shotgun (WGS) entry which is preliminary data.</text>
</comment>
<evidence type="ECO:0000313" key="3">
    <source>
        <dbReference type="Proteomes" id="UP000238196"/>
    </source>
</evidence>
<feature type="transmembrane region" description="Helical" evidence="1">
    <location>
        <begin position="7"/>
        <end position="27"/>
    </location>
</feature>
<dbReference type="AlphaFoldDB" id="A0A2S5KLC3"/>
<evidence type="ECO:0000313" key="2">
    <source>
        <dbReference type="EMBL" id="PPC75634.1"/>
    </source>
</evidence>
<keyword evidence="1" id="KW-0812">Transmembrane</keyword>
<keyword evidence="1" id="KW-1133">Transmembrane helix</keyword>
<evidence type="ECO:0000256" key="1">
    <source>
        <dbReference type="SAM" id="Phobius"/>
    </source>
</evidence>
<dbReference type="EMBL" id="PRLP01000082">
    <property type="protein sequence ID" value="PPC75634.1"/>
    <property type="molecule type" value="Genomic_DNA"/>
</dbReference>
<proteinExistence type="predicted"/>
<accession>A0A2S5KLC3</accession>
<organism evidence="2 3">
    <name type="scientific">Proteobacteria bacterium 228</name>
    <dbReference type="NCBI Taxonomy" id="2083153"/>
    <lineage>
        <taxon>Bacteria</taxon>
        <taxon>Pseudomonadati</taxon>
        <taxon>Pseudomonadota</taxon>
    </lineage>
</organism>
<sequence length="179" mass="20180">MKIKRRVAIPIMSMLGLLLSLLIYLFAIRDRLIPINDISTDLQDPPTYHKVISLRSRWQNSPLYPSEFAAIQKQAYADIRPLQSALSAEKSFALAQHLIEQSGWILVSSTPEEGMLEATAITPILRFRDDVVIRIRPQPAGSLLDMRSSSRLGRSDLGVNAARIRTFLHQFSQQAAKLQ</sequence>
<dbReference type="Pfam" id="PF07386">
    <property type="entry name" value="DUF1499"/>
    <property type="match status" value="1"/>
</dbReference>
<dbReference type="Proteomes" id="UP000238196">
    <property type="component" value="Unassembled WGS sequence"/>
</dbReference>